<dbReference type="FunFam" id="3.40.50.720:FF:000084">
    <property type="entry name" value="Short-chain dehydrogenase reductase"/>
    <property type="match status" value="1"/>
</dbReference>
<organism evidence="4 5">
    <name type="scientific">Actinomadura chibensis</name>
    <dbReference type="NCBI Taxonomy" id="392828"/>
    <lineage>
        <taxon>Bacteria</taxon>
        <taxon>Bacillati</taxon>
        <taxon>Actinomycetota</taxon>
        <taxon>Actinomycetes</taxon>
        <taxon>Streptosporangiales</taxon>
        <taxon>Thermomonosporaceae</taxon>
        <taxon>Actinomadura</taxon>
    </lineage>
</organism>
<dbReference type="Gene3D" id="3.40.50.720">
    <property type="entry name" value="NAD(P)-binding Rossmann-like Domain"/>
    <property type="match status" value="1"/>
</dbReference>
<protein>
    <submittedName>
        <fullName evidence="4">Glucose 1-dehydrogenase</fullName>
        <ecNumber evidence="4">1.1.1.47</ecNumber>
    </submittedName>
</protein>
<dbReference type="PANTHER" id="PTHR43975">
    <property type="entry name" value="ZGC:101858"/>
    <property type="match status" value="1"/>
</dbReference>
<dbReference type="Pfam" id="PF13561">
    <property type="entry name" value="adh_short_C2"/>
    <property type="match status" value="1"/>
</dbReference>
<dbReference type="InterPro" id="IPR057326">
    <property type="entry name" value="KR_dom"/>
</dbReference>
<dbReference type="NCBIfam" id="NF005559">
    <property type="entry name" value="PRK07231.1"/>
    <property type="match status" value="1"/>
</dbReference>
<feature type="domain" description="Ketoreductase" evidence="3">
    <location>
        <begin position="10"/>
        <end position="192"/>
    </location>
</feature>
<evidence type="ECO:0000313" key="4">
    <source>
        <dbReference type="EMBL" id="TYB40126.1"/>
    </source>
</evidence>
<accession>A0A5D0N718</accession>
<dbReference type="SMART" id="SM00822">
    <property type="entry name" value="PKS_KR"/>
    <property type="match status" value="1"/>
</dbReference>
<keyword evidence="2 4" id="KW-0560">Oxidoreductase</keyword>
<gene>
    <name evidence="4" type="ORF">FXF69_39750</name>
</gene>
<comment type="similarity">
    <text evidence="1">Belongs to the short-chain dehydrogenases/reductases (SDR) family.</text>
</comment>
<dbReference type="InterPro" id="IPR002347">
    <property type="entry name" value="SDR_fam"/>
</dbReference>
<dbReference type="GO" id="GO:0047936">
    <property type="term" value="F:glucose 1-dehydrogenase [NAD(P)+] activity"/>
    <property type="evidence" value="ECO:0007669"/>
    <property type="project" value="UniProtKB-EC"/>
</dbReference>
<dbReference type="PANTHER" id="PTHR43975:SF2">
    <property type="entry name" value="EG:BACR7A4.14 PROTEIN-RELATED"/>
    <property type="match status" value="1"/>
</dbReference>
<keyword evidence="5" id="KW-1185">Reference proteome</keyword>
<dbReference type="SUPFAM" id="SSF51735">
    <property type="entry name" value="NAD(P)-binding Rossmann-fold domains"/>
    <property type="match status" value="1"/>
</dbReference>
<dbReference type="EC" id="1.1.1.47" evidence="4"/>
<proteinExistence type="inferred from homology"/>
<name>A0A5D0N718_9ACTN</name>
<dbReference type="RefSeq" id="WP_067891593.1">
    <property type="nucleotide sequence ID" value="NZ_VSFG01000013.1"/>
</dbReference>
<evidence type="ECO:0000256" key="2">
    <source>
        <dbReference type="ARBA" id="ARBA00023002"/>
    </source>
</evidence>
<sequence length="251" mass="25610">MSDTLPLAGKTAVVTGASSGIGAEVARAMAAAGARVVLVGRDKERLGAVHQEITARGGTARPVAADLTAEDGPGEVVREALAAYETLDTLVHGAGLFEVGAADEGVAALDRQWALNVRAPYALTAAALPALRAARGSVVMITSVAAKAGLPGTTAYSATKGAMERLTVTLAVEEAPNGVRVNAIAPGHIRTPMNKDLLAEREYEADLEARTPLGRIGEPRDIAPLAVFLASDQASFITGESILVDGGWAAP</sequence>
<dbReference type="PRINTS" id="PR00081">
    <property type="entry name" value="GDHRDH"/>
</dbReference>
<dbReference type="AlphaFoldDB" id="A0A5D0N718"/>
<reference evidence="4 5" key="1">
    <citation type="submission" date="2019-08" db="EMBL/GenBank/DDBJ databases">
        <title>Actinomadura sp. nov. CYP1-5 isolated from mountain soil.</title>
        <authorList>
            <person name="Songsumanus A."/>
            <person name="Kuncharoen N."/>
            <person name="Kudo T."/>
            <person name="Yuki M."/>
            <person name="Igarashi Y."/>
            <person name="Tanasupawat S."/>
        </authorList>
    </citation>
    <scope>NUCLEOTIDE SEQUENCE [LARGE SCALE GENOMIC DNA]</scope>
    <source>
        <strain evidence="4 5">JCM 14158</strain>
    </source>
</reference>
<dbReference type="PRINTS" id="PR00080">
    <property type="entry name" value="SDRFAMILY"/>
</dbReference>
<evidence type="ECO:0000313" key="5">
    <source>
        <dbReference type="Proteomes" id="UP000323380"/>
    </source>
</evidence>
<dbReference type="EMBL" id="VSFG01000013">
    <property type="protein sequence ID" value="TYB40126.1"/>
    <property type="molecule type" value="Genomic_DNA"/>
</dbReference>
<evidence type="ECO:0000256" key="1">
    <source>
        <dbReference type="ARBA" id="ARBA00006484"/>
    </source>
</evidence>
<dbReference type="Proteomes" id="UP000323380">
    <property type="component" value="Unassembled WGS sequence"/>
</dbReference>
<dbReference type="InterPro" id="IPR020904">
    <property type="entry name" value="Sc_DH/Rdtase_CS"/>
</dbReference>
<dbReference type="InterPro" id="IPR036291">
    <property type="entry name" value="NAD(P)-bd_dom_sf"/>
</dbReference>
<dbReference type="PROSITE" id="PS00061">
    <property type="entry name" value="ADH_SHORT"/>
    <property type="match status" value="1"/>
</dbReference>
<evidence type="ECO:0000259" key="3">
    <source>
        <dbReference type="SMART" id="SM00822"/>
    </source>
</evidence>
<comment type="caution">
    <text evidence="4">The sequence shown here is derived from an EMBL/GenBank/DDBJ whole genome shotgun (WGS) entry which is preliminary data.</text>
</comment>
<dbReference type="STRING" id="1220554.GCA_001552135_03177"/>